<feature type="region of interest" description="Disordered" evidence="1">
    <location>
        <begin position="45"/>
        <end position="81"/>
    </location>
</feature>
<reference evidence="2 3" key="1">
    <citation type="journal article" date="2010" name="Nature">
        <title>Genome sequencing and analysis of the model grass Brachypodium distachyon.</title>
        <authorList>
            <consortium name="International Brachypodium Initiative"/>
        </authorList>
    </citation>
    <scope>NUCLEOTIDE SEQUENCE [LARGE SCALE GENOMIC DNA]</scope>
    <source>
        <strain evidence="2 3">Bd21</strain>
    </source>
</reference>
<proteinExistence type="predicted"/>
<dbReference type="AlphaFoldDB" id="A0A0Q3H3G4"/>
<name>A0A0Q3H3G4_BRADI</name>
<protein>
    <submittedName>
        <fullName evidence="2 3">Uncharacterized protein</fullName>
    </submittedName>
</protein>
<dbReference type="Gramene" id="KQJ82691">
    <property type="protein sequence ID" value="KQJ82691"/>
    <property type="gene ID" value="BRADI_5g10495v3"/>
</dbReference>
<dbReference type="Proteomes" id="UP000008810">
    <property type="component" value="Chromosome 5"/>
</dbReference>
<dbReference type="EnsemblPlants" id="KQJ82691">
    <property type="protein sequence ID" value="KQJ82691"/>
    <property type="gene ID" value="BRADI_5g10495v3"/>
</dbReference>
<accession>A0A0Q3H3G4</accession>
<keyword evidence="4" id="KW-1185">Reference proteome</keyword>
<sequence length="117" mass="12523">MAAALRCVAKKIGGGALLQPQSYFTTTTSAAVREAQRQLLPRISHGGSSLHQFSSSGSPNLSKHGAKSTNNAEPIPSPWSPGSNKFVPNFFRVTVAAVTIYVVTFYVEVNRSRIFGV</sequence>
<evidence type="ECO:0000313" key="4">
    <source>
        <dbReference type="Proteomes" id="UP000008810"/>
    </source>
</evidence>
<reference evidence="3" key="3">
    <citation type="submission" date="2018-08" db="UniProtKB">
        <authorList>
            <consortium name="EnsemblPlants"/>
        </authorList>
    </citation>
    <scope>IDENTIFICATION</scope>
    <source>
        <strain evidence="3">cv. Bd21</strain>
    </source>
</reference>
<feature type="compositionally biased region" description="Low complexity" evidence="1">
    <location>
        <begin position="45"/>
        <end position="58"/>
    </location>
</feature>
<evidence type="ECO:0000256" key="1">
    <source>
        <dbReference type="SAM" id="MobiDB-lite"/>
    </source>
</evidence>
<dbReference type="EMBL" id="CM000884">
    <property type="protein sequence ID" value="KQJ82691.1"/>
    <property type="molecule type" value="Genomic_DNA"/>
</dbReference>
<reference evidence="2" key="2">
    <citation type="submission" date="2017-06" db="EMBL/GenBank/DDBJ databases">
        <title>WGS assembly of Brachypodium distachyon.</title>
        <authorList>
            <consortium name="The International Brachypodium Initiative"/>
            <person name="Lucas S."/>
            <person name="Harmon-Smith M."/>
            <person name="Lail K."/>
            <person name="Tice H."/>
            <person name="Grimwood J."/>
            <person name="Bruce D."/>
            <person name="Barry K."/>
            <person name="Shu S."/>
            <person name="Lindquist E."/>
            <person name="Wang M."/>
            <person name="Pitluck S."/>
            <person name="Vogel J.P."/>
            <person name="Garvin D.F."/>
            <person name="Mockler T.C."/>
            <person name="Schmutz J."/>
            <person name="Rokhsar D."/>
            <person name="Bevan M.W."/>
        </authorList>
    </citation>
    <scope>NUCLEOTIDE SEQUENCE</scope>
    <source>
        <strain evidence="2">Bd21</strain>
    </source>
</reference>
<dbReference type="GeneID" id="100842205"/>
<gene>
    <name evidence="3" type="primary">LOC100842205</name>
    <name evidence="2" type="ORF">BRADI_5g10495v3</name>
</gene>
<evidence type="ECO:0000313" key="3">
    <source>
        <dbReference type="EnsemblPlants" id="KQJ82691"/>
    </source>
</evidence>
<dbReference type="KEGG" id="bdi:100842205"/>
<dbReference type="RefSeq" id="XP_003581244.1">
    <property type="nucleotide sequence ID" value="XM_003581196.4"/>
</dbReference>
<organism evidence="2">
    <name type="scientific">Brachypodium distachyon</name>
    <name type="common">Purple false brome</name>
    <name type="synonym">Trachynia distachya</name>
    <dbReference type="NCBI Taxonomy" id="15368"/>
    <lineage>
        <taxon>Eukaryota</taxon>
        <taxon>Viridiplantae</taxon>
        <taxon>Streptophyta</taxon>
        <taxon>Embryophyta</taxon>
        <taxon>Tracheophyta</taxon>
        <taxon>Spermatophyta</taxon>
        <taxon>Magnoliopsida</taxon>
        <taxon>Liliopsida</taxon>
        <taxon>Poales</taxon>
        <taxon>Poaceae</taxon>
        <taxon>BOP clade</taxon>
        <taxon>Pooideae</taxon>
        <taxon>Stipodae</taxon>
        <taxon>Brachypodieae</taxon>
        <taxon>Brachypodium</taxon>
    </lineage>
</organism>
<evidence type="ECO:0000313" key="2">
    <source>
        <dbReference type="EMBL" id="KQJ82691.1"/>
    </source>
</evidence>